<dbReference type="AlphaFoldDB" id="A0A2I0R640"/>
<gene>
    <name evidence="2" type="ORF">CW751_01535</name>
</gene>
<name>A0A2I0R640_9FLAO</name>
<proteinExistence type="predicted"/>
<keyword evidence="3" id="KW-1185">Reference proteome</keyword>
<reference evidence="2 3" key="1">
    <citation type="submission" date="2017-12" db="EMBL/GenBank/DDBJ databases">
        <title>The draft genome sequence of Brumimicrobium saltpan LHR20.</title>
        <authorList>
            <person name="Do Z.-J."/>
            <person name="Luo H.-R."/>
        </authorList>
    </citation>
    <scope>NUCLEOTIDE SEQUENCE [LARGE SCALE GENOMIC DNA]</scope>
    <source>
        <strain evidence="2 3">LHR20</strain>
    </source>
</reference>
<keyword evidence="1" id="KW-0732">Signal</keyword>
<evidence type="ECO:0000313" key="2">
    <source>
        <dbReference type="EMBL" id="PKR82046.1"/>
    </source>
</evidence>
<accession>A0A2I0R640</accession>
<organism evidence="2 3">
    <name type="scientific">Brumimicrobium salinarum</name>
    <dbReference type="NCBI Taxonomy" id="2058658"/>
    <lineage>
        <taxon>Bacteria</taxon>
        <taxon>Pseudomonadati</taxon>
        <taxon>Bacteroidota</taxon>
        <taxon>Flavobacteriia</taxon>
        <taxon>Flavobacteriales</taxon>
        <taxon>Crocinitomicaceae</taxon>
        <taxon>Brumimicrobium</taxon>
    </lineage>
</organism>
<sequence>MKIRVLYTILLCSLIIVSCKSDVQTNVKQTPIPPLQNQLVNWSVMNDKGWNDMSFPIWFSKSLIDSLGISQIEMKHISFNFTDSLMSYTDTVPHTSFQFSFKKNGQIKKLVIAEMVDGIEIANYFFSYNKDLDSLGYSAPAISSNIKYRKKGVVALLSTFQELEQFQRKVFLEKDSSHISYIDKNSSDNIHHYYITDSDYWNVSFIDNTYAPEGKNVFYFGTPKKYTSAFTLENLVEKTTLEKRSYYSNDVLKKQIFYAGQFMTQRHFHYDTIGQCVSFYDSLKTNTNEFLHLEKGKISYHNNLPKYVAYYNEEDTLNTTPIKQIAFKYTYWSD</sequence>
<dbReference type="PROSITE" id="PS51257">
    <property type="entry name" value="PROKAR_LIPOPROTEIN"/>
    <property type="match status" value="1"/>
</dbReference>
<feature type="chain" id="PRO_5014119506" evidence="1">
    <location>
        <begin position="24"/>
        <end position="334"/>
    </location>
</feature>
<evidence type="ECO:0000313" key="3">
    <source>
        <dbReference type="Proteomes" id="UP000236654"/>
    </source>
</evidence>
<dbReference type="RefSeq" id="WP_101333192.1">
    <property type="nucleotide sequence ID" value="NZ_PJNI01000001.1"/>
</dbReference>
<dbReference type="OrthoDB" id="1466404at2"/>
<dbReference type="EMBL" id="PJNI01000001">
    <property type="protein sequence ID" value="PKR82046.1"/>
    <property type="molecule type" value="Genomic_DNA"/>
</dbReference>
<comment type="caution">
    <text evidence="2">The sequence shown here is derived from an EMBL/GenBank/DDBJ whole genome shotgun (WGS) entry which is preliminary data.</text>
</comment>
<dbReference type="Proteomes" id="UP000236654">
    <property type="component" value="Unassembled WGS sequence"/>
</dbReference>
<feature type="signal peptide" evidence="1">
    <location>
        <begin position="1"/>
        <end position="23"/>
    </location>
</feature>
<protein>
    <submittedName>
        <fullName evidence="2">Uncharacterized protein</fullName>
    </submittedName>
</protein>
<evidence type="ECO:0000256" key="1">
    <source>
        <dbReference type="SAM" id="SignalP"/>
    </source>
</evidence>